<reference evidence="8" key="1">
    <citation type="journal article" date="2021" name="Nat. Commun.">
        <title>Genetic determinants of endophytism in the Arabidopsis root mycobiome.</title>
        <authorList>
            <person name="Mesny F."/>
            <person name="Miyauchi S."/>
            <person name="Thiergart T."/>
            <person name="Pickel B."/>
            <person name="Atanasova L."/>
            <person name="Karlsson M."/>
            <person name="Huettel B."/>
            <person name="Barry K.W."/>
            <person name="Haridas S."/>
            <person name="Chen C."/>
            <person name="Bauer D."/>
            <person name="Andreopoulos W."/>
            <person name="Pangilinan J."/>
            <person name="LaButti K."/>
            <person name="Riley R."/>
            <person name="Lipzen A."/>
            <person name="Clum A."/>
            <person name="Drula E."/>
            <person name="Henrissat B."/>
            <person name="Kohler A."/>
            <person name="Grigoriev I.V."/>
            <person name="Martin F.M."/>
            <person name="Hacquard S."/>
        </authorList>
    </citation>
    <scope>NUCLEOTIDE SEQUENCE</scope>
    <source>
        <strain evidence="8">MPI-CAGE-CH-0243</strain>
    </source>
</reference>
<dbReference type="GO" id="GO:0016020">
    <property type="term" value="C:membrane"/>
    <property type="evidence" value="ECO:0007669"/>
    <property type="project" value="UniProtKB-SubCell"/>
</dbReference>
<dbReference type="PANTHER" id="PTHR33048:SF158">
    <property type="entry name" value="MEMBRANE PROTEIN PTH11-LIKE, PUTATIVE-RELATED"/>
    <property type="match status" value="1"/>
</dbReference>
<keyword evidence="9" id="KW-1185">Reference proteome</keyword>
<feature type="transmembrane region" description="Helical" evidence="6">
    <location>
        <begin position="230"/>
        <end position="252"/>
    </location>
</feature>
<gene>
    <name evidence="8" type="ORF">B0J11DRAFT_577498</name>
</gene>
<organism evidence="8 9">
    <name type="scientific">Dendryphion nanum</name>
    <dbReference type="NCBI Taxonomy" id="256645"/>
    <lineage>
        <taxon>Eukaryota</taxon>
        <taxon>Fungi</taxon>
        <taxon>Dikarya</taxon>
        <taxon>Ascomycota</taxon>
        <taxon>Pezizomycotina</taxon>
        <taxon>Dothideomycetes</taxon>
        <taxon>Pleosporomycetidae</taxon>
        <taxon>Pleosporales</taxon>
        <taxon>Torulaceae</taxon>
        <taxon>Dendryphion</taxon>
    </lineage>
</organism>
<comment type="similarity">
    <text evidence="5">Belongs to the SAT4 family.</text>
</comment>
<comment type="subcellular location">
    <subcellularLocation>
        <location evidence="1">Membrane</location>
        <topology evidence="1">Multi-pass membrane protein</topology>
    </subcellularLocation>
</comment>
<evidence type="ECO:0000256" key="5">
    <source>
        <dbReference type="ARBA" id="ARBA00038359"/>
    </source>
</evidence>
<keyword evidence="2 6" id="KW-0812">Transmembrane</keyword>
<evidence type="ECO:0000313" key="8">
    <source>
        <dbReference type="EMBL" id="KAH7132590.1"/>
    </source>
</evidence>
<feature type="transmembrane region" description="Helical" evidence="6">
    <location>
        <begin position="194"/>
        <end position="218"/>
    </location>
</feature>
<dbReference type="EMBL" id="JAGMWT010000003">
    <property type="protein sequence ID" value="KAH7132590.1"/>
    <property type="molecule type" value="Genomic_DNA"/>
</dbReference>
<evidence type="ECO:0000256" key="6">
    <source>
        <dbReference type="SAM" id="Phobius"/>
    </source>
</evidence>
<evidence type="ECO:0000256" key="1">
    <source>
        <dbReference type="ARBA" id="ARBA00004141"/>
    </source>
</evidence>
<evidence type="ECO:0000256" key="2">
    <source>
        <dbReference type="ARBA" id="ARBA00022692"/>
    </source>
</evidence>
<protein>
    <recommendedName>
        <fullName evidence="7">Rhodopsin domain-containing protein</fullName>
    </recommendedName>
</protein>
<comment type="caution">
    <text evidence="8">The sequence shown here is derived from an EMBL/GenBank/DDBJ whole genome shotgun (WGS) entry which is preliminary data.</text>
</comment>
<feature type="transmembrane region" description="Helical" evidence="6">
    <location>
        <begin position="157"/>
        <end position="182"/>
    </location>
</feature>
<evidence type="ECO:0000256" key="4">
    <source>
        <dbReference type="ARBA" id="ARBA00023136"/>
    </source>
</evidence>
<proteinExistence type="inferred from homology"/>
<name>A0A9P9IVI2_9PLEO</name>
<accession>A0A9P9IVI2</accession>
<feature type="transmembrane region" description="Helical" evidence="6">
    <location>
        <begin position="79"/>
        <end position="97"/>
    </location>
</feature>
<dbReference type="Proteomes" id="UP000700596">
    <property type="component" value="Unassembled WGS sequence"/>
</dbReference>
<feature type="transmembrane region" description="Helical" evidence="6">
    <location>
        <begin position="42"/>
        <end position="59"/>
    </location>
</feature>
<dbReference type="PANTHER" id="PTHR33048">
    <property type="entry name" value="PTH11-LIKE INTEGRAL MEMBRANE PROTEIN (AFU_ORTHOLOGUE AFUA_5G11245)"/>
    <property type="match status" value="1"/>
</dbReference>
<keyword evidence="4 6" id="KW-0472">Membrane</keyword>
<feature type="domain" description="Rhodopsin" evidence="7">
    <location>
        <begin position="61"/>
        <end position="289"/>
    </location>
</feature>
<evidence type="ECO:0000313" key="9">
    <source>
        <dbReference type="Proteomes" id="UP000700596"/>
    </source>
</evidence>
<feature type="transmembrane region" description="Helical" evidence="6">
    <location>
        <begin position="123"/>
        <end position="145"/>
    </location>
</feature>
<keyword evidence="3 6" id="KW-1133">Transmembrane helix</keyword>
<evidence type="ECO:0000259" key="7">
    <source>
        <dbReference type="Pfam" id="PF20684"/>
    </source>
</evidence>
<feature type="transmembrane region" description="Helical" evidence="6">
    <location>
        <begin position="264"/>
        <end position="293"/>
    </location>
</feature>
<evidence type="ECO:0000256" key="3">
    <source>
        <dbReference type="ARBA" id="ARBA00022989"/>
    </source>
</evidence>
<sequence length="377" mass="42024">MPATNFASFTPEQLHNLATTAAVSPPYGVHSNWTNPESRADAQVGITSAILTIAILFYLNRLYVKLCLIRRLTWDDATLLIAFLSSIVVYTASTWGAQKGKMARHNWDISLLDAMQPDYLVPFYLLFVLPPIALVFLKASFFILYLQFFGVLRWVRLCCYAGVGLIAIIHTTIGIYSFVIASPWRSDWAHRAEGIAMAASILGFFVDITILVIPVIAIERLQLLSVKRKVAAVLIFTAGGLACFCSAFNIYARRSLFTEPDQTWRGVVVTISTVCELFIGIICACAPSAVHGFRNSSSIWRKLFPSHSLTISDSAELKIGHQRYDHSDKNKSSLLPDELRSTDKKYARYFELDDKVPISDVQEVPLAHMPPGKNAKL</sequence>
<dbReference type="InterPro" id="IPR049326">
    <property type="entry name" value="Rhodopsin_dom_fungi"/>
</dbReference>
<dbReference type="AlphaFoldDB" id="A0A9P9IVI2"/>
<dbReference type="Pfam" id="PF20684">
    <property type="entry name" value="Fung_rhodopsin"/>
    <property type="match status" value="1"/>
</dbReference>
<dbReference type="OrthoDB" id="444631at2759"/>
<dbReference type="InterPro" id="IPR052337">
    <property type="entry name" value="SAT4-like"/>
</dbReference>